<reference evidence="6 7" key="1">
    <citation type="journal article" date="2012" name="J. Bacteriol.">
        <title>Complete Genome Sequence of Leptospirillum ferrooxidans Strain C2-3, Isolated from a Fresh Volcanic Ash Deposit on the Island of Miyake, Japan.</title>
        <authorList>
            <person name="Fujimura R."/>
            <person name="Sato Y."/>
            <person name="Nishizawa T."/>
            <person name="Oshima K."/>
            <person name="Kim S.-W."/>
            <person name="Hattori M."/>
            <person name="Kamijo T."/>
            <person name="Ohta H."/>
        </authorList>
    </citation>
    <scope>NUCLEOTIDE SEQUENCE [LARGE SCALE GENOMIC DNA]</scope>
    <source>
        <strain evidence="6 7">C2-3</strain>
    </source>
</reference>
<evidence type="ECO:0000256" key="3">
    <source>
        <dbReference type="ARBA" id="ARBA00023125"/>
    </source>
</evidence>
<dbReference type="KEGG" id="lfc:LFE_2385"/>
<dbReference type="InterPro" id="IPR050336">
    <property type="entry name" value="Chromosome_partition/occlusion"/>
</dbReference>
<dbReference type="GO" id="GO:0003677">
    <property type="term" value="F:DNA binding"/>
    <property type="evidence" value="ECO:0007669"/>
    <property type="project" value="UniProtKB-KW"/>
</dbReference>
<dbReference type="STRING" id="1162668.LFE_2385"/>
<dbReference type="GO" id="GO:0045881">
    <property type="term" value="P:positive regulation of sporulation resulting in formation of a cellular spore"/>
    <property type="evidence" value="ECO:0007669"/>
    <property type="project" value="TreeGrafter"/>
</dbReference>
<dbReference type="Gene3D" id="1.10.10.2830">
    <property type="match status" value="1"/>
</dbReference>
<dbReference type="SMART" id="SM00470">
    <property type="entry name" value="ParB"/>
    <property type="match status" value="1"/>
</dbReference>
<keyword evidence="7" id="KW-1185">Reference proteome</keyword>
<dbReference type="SUPFAM" id="SSF110849">
    <property type="entry name" value="ParB/Sulfiredoxin"/>
    <property type="match status" value="1"/>
</dbReference>
<dbReference type="PROSITE" id="PS50943">
    <property type="entry name" value="HTH_CROC1"/>
    <property type="match status" value="1"/>
</dbReference>
<dbReference type="CDD" id="cd00093">
    <property type="entry name" value="HTH_XRE"/>
    <property type="match status" value="1"/>
</dbReference>
<evidence type="ECO:0000259" key="5">
    <source>
        <dbReference type="PROSITE" id="PS50943"/>
    </source>
</evidence>
<gene>
    <name evidence="6" type="ordered locus">LFE_2385</name>
</gene>
<keyword evidence="2" id="KW-0159">Chromosome partition</keyword>
<proteinExistence type="inferred from homology"/>
<dbReference type="eggNOG" id="COG1475">
    <property type="taxonomic scope" value="Bacteria"/>
</dbReference>
<dbReference type="SUPFAM" id="SSF109709">
    <property type="entry name" value="KorB DNA-binding domain-like"/>
    <property type="match status" value="1"/>
</dbReference>
<dbReference type="FunFam" id="3.90.1530.30:FF:000001">
    <property type="entry name" value="Chromosome partitioning protein ParB"/>
    <property type="match status" value="1"/>
</dbReference>
<organism evidence="6 7">
    <name type="scientific">Leptospirillum ferrooxidans (strain C2-3)</name>
    <dbReference type="NCBI Taxonomy" id="1162668"/>
    <lineage>
        <taxon>Bacteria</taxon>
        <taxon>Pseudomonadati</taxon>
        <taxon>Nitrospirota</taxon>
        <taxon>Nitrospiria</taxon>
        <taxon>Nitrospirales</taxon>
        <taxon>Nitrospiraceae</taxon>
        <taxon>Leptospirillum</taxon>
    </lineage>
</organism>
<evidence type="ECO:0000313" key="7">
    <source>
        <dbReference type="Proteomes" id="UP000007382"/>
    </source>
</evidence>
<evidence type="ECO:0000256" key="4">
    <source>
        <dbReference type="SAM" id="MobiDB-lite"/>
    </source>
</evidence>
<dbReference type="InterPro" id="IPR004437">
    <property type="entry name" value="ParB/RepB/Spo0J"/>
</dbReference>
<feature type="region of interest" description="Disordered" evidence="4">
    <location>
        <begin position="1"/>
        <end position="21"/>
    </location>
</feature>
<dbReference type="PATRIC" id="fig|1162668.3.peg.2835"/>
<accession>I0IS07</accession>
<dbReference type="Gene3D" id="3.90.1530.30">
    <property type="match status" value="1"/>
</dbReference>
<dbReference type="PANTHER" id="PTHR33375">
    <property type="entry name" value="CHROMOSOME-PARTITIONING PROTEIN PARB-RELATED"/>
    <property type="match status" value="1"/>
</dbReference>
<dbReference type="FunFam" id="1.10.10.2830:FF:000001">
    <property type="entry name" value="Chromosome partitioning protein ParB"/>
    <property type="match status" value="1"/>
</dbReference>
<dbReference type="PANTHER" id="PTHR33375:SF1">
    <property type="entry name" value="CHROMOSOME-PARTITIONING PROTEIN PARB-RELATED"/>
    <property type="match status" value="1"/>
</dbReference>
<dbReference type="InterPro" id="IPR001387">
    <property type="entry name" value="Cro/C1-type_HTH"/>
</dbReference>
<protein>
    <submittedName>
        <fullName evidence="6">Putative parB-like partition protein</fullName>
    </submittedName>
</protein>
<feature type="domain" description="HTH cro/C1-type" evidence="5">
    <location>
        <begin position="132"/>
        <end position="162"/>
    </location>
</feature>
<dbReference type="Proteomes" id="UP000007382">
    <property type="component" value="Chromosome"/>
</dbReference>
<dbReference type="InterPro" id="IPR041468">
    <property type="entry name" value="HTH_ParB/Spo0J"/>
</dbReference>
<comment type="similarity">
    <text evidence="1">Belongs to the ParB family.</text>
</comment>
<dbReference type="GO" id="GO:0005694">
    <property type="term" value="C:chromosome"/>
    <property type="evidence" value="ECO:0007669"/>
    <property type="project" value="TreeGrafter"/>
</dbReference>
<dbReference type="NCBIfam" id="TIGR00180">
    <property type="entry name" value="parB_part"/>
    <property type="match status" value="1"/>
</dbReference>
<dbReference type="Pfam" id="PF02195">
    <property type="entry name" value="ParB_N"/>
    <property type="match status" value="1"/>
</dbReference>
<evidence type="ECO:0000313" key="6">
    <source>
        <dbReference type="EMBL" id="BAM08056.1"/>
    </source>
</evidence>
<dbReference type="GO" id="GO:0007059">
    <property type="term" value="P:chromosome segregation"/>
    <property type="evidence" value="ECO:0007669"/>
    <property type="project" value="UniProtKB-KW"/>
</dbReference>
<sequence>MAKNSLGRGLDSLFEPEGPSHEGDILMIPVTDIQGNPYQPRKTFREEELLEMMDSLANHGILQPIILTKIPSRGEGYFLVAGERRYRAACRLGWETIPGIVKDIPETSLLEIALVENLQRSDLNPVEIAVGLNQLIEECTWTQEQLAKHLGMKRSTIANYLRILALPIETLGLLETGELNMGHAKILLGIKDPQMQKKWENSIIEEGLSVRSLEKNIGKKTFPKKAVPEWAVSSQETLTSSFGRAVRIKPVKKAFQITVDIQDEKDLNDFLGRLGLTPDYESERSE</sequence>
<dbReference type="InterPro" id="IPR036086">
    <property type="entry name" value="ParB/Sulfiredoxin_sf"/>
</dbReference>
<dbReference type="AlphaFoldDB" id="I0IS07"/>
<dbReference type="InterPro" id="IPR003115">
    <property type="entry name" value="ParB_N"/>
</dbReference>
<evidence type="ECO:0000256" key="1">
    <source>
        <dbReference type="ARBA" id="ARBA00006295"/>
    </source>
</evidence>
<dbReference type="OrthoDB" id="9802051at2"/>
<dbReference type="RefSeq" id="WP_014450539.1">
    <property type="nucleotide sequence ID" value="NC_017094.1"/>
</dbReference>
<dbReference type="Pfam" id="PF17762">
    <property type="entry name" value="HTH_ParB"/>
    <property type="match status" value="1"/>
</dbReference>
<reference evidence="7" key="2">
    <citation type="submission" date="2012-03" db="EMBL/GenBank/DDBJ databases">
        <title>The complete genome sequence of the pioneer microbe on fresh volcanic deposit, Leptospirillum ferrooxidans strain C2-3.</title>
        <authorList>
            <person name="Fujimura R."/>
            <person name="Sato Y."/>
            <person name="Nishizawa T."/>
            <person name="Nanba K."/>
            <person name="Oshima K."/>
            <person name="Hattori M."/>
            <person name="Kamijo T."/>
            <person name="Ohta H."/>
        </authorList>
    </citation>
    <scope>NUCLEOTIDE SEQUENCE [LARGE SCALE GENOMIC DNA]</scope>
    <source>
        <strain evidence="7">C2-3</strain>
    </source>
</reference>
<dbReference type="HOGENOM" id="CLU_023853_0_0_0"/>
<keyword evidence="3" id="KW-0238">DNA-binding</keyword>
<dbReference type="EMBL" id="AP012342">
    <property type="protein sequence ID" value="BAM08056.1"/>
    <property type="molecule type" value="Genomic_DNA"/>
</dbReference>
<name>I0IS07_LEPFC</name>
<evidence type="ECO:0000256" key="2">
    <source>
        <dbReference type="ARBA" id="ARBA00022829"/>
    </source>
</evidence>
<dbReference type="CDD" id="cd16396">
    <property type="entry name" value="Noc_N"/>
    <property type="match status" value="1"/>
</dbReference>